<feature type="site" description="Lowers pKa of active site Tyr" evidence="6">
    <location>
        <position position="76"/>
    </location>
</feature>
<dbReference type="Gene3D" id="3.20.20.100">
    <property type="entry name" value="NADP-dependent oxidoreductase domain"/>
    <property type="match status" value="1"/>
</dbReference>
<proteinExistence type="inferred from homology"/>
<evidence type="ECO:0000256" key="3">
    <source>
        <dbReference type="ARBA" id="ARBA00023002"/>
    </source>
</evidence>
<evidence type="ECO:0000313" key="8">
    <source>
        <dbReference type="EMBL" id="RJK93821.1"/>
    </source>
</evidence>
<feature type="active site" description="Proton donor" evidence="4">
    <location>
        <position position="51"/>
    </location>
</feature>
<comment type="caution">
    <text evidence="8">The sequence shown here is derived from an EMBL/GenBank/DDBJ whole genome shotgun (WGS) entry which is preliminary data.</text>
</comment>
<dbReference type="PANTHER" id="PTHR43827:SF3">
    <property type="entry name" value="NADP-DEPENDENT OXIDOREDUCTASE DOMAIN-CONTAINING PROTEIN"/>
    <property type="match status" value="1"/>
</dbReference>
<gene>
    <name evidence="8" type="ORF">D5H78_16000</name>
</gene>
<dbReference type="FunFam" id="3.20.20.100:FF:000015">
    <property type="entry name" value="Oxidoreductase, aldo/keto reductase family"/>
    <property type="match status" value="1"/>
</dbReference>
<dbReference type="GO" id="GO:0016616">
    <property type="term" value="F:oxidoreductase activity, acting on the CH-OH group of donors, NAD or NADP as acceptor"/>
    <property type="evidence" value="ECO:0007669"/>
    <property type="project" value="UniProtKB-ARBA"/>
</dbReference>
<dbReference type="InterPro" id="IPR023210">
    <property type="entry name" value="NADP_OxRdtase_dom"/>
</dbReference>
<evidence type="ECO:0000256" key="6">
    <source>
        <dbReference type="PIRSR" id="PIRSR000097-3"/>
    </source>
</evidence>
<dbReference type="InterPro" id="IPR020471">
    <property type="entry name" value="AKR"/>
</dbReference>
<dbReference type="Proteomes" id="UP000265614">
    <property type="component" value="Unassembled WGS sequence"/>
</dbReference>
<dbReference type="RefSeq" id="WP_119951492.1">
    <property type="nucleotide sequence ID" value="NZ_QZEZ01000008.1"/>
</dbReference>
<keyword evidence="9" id="KW-1185">Reference proteome</keyword>
<dbReference type="PANTHER" id="PTHR43827">
    <property type="entry name" value="2,5-DIKETO-D-GLUCONIC ACID REDUCTASE"/>
    <property type="match status" value="1"/>
</dbReference>
<protein>
    <submittedName>
        <fullName evidence="8">Aldo/keto reductase</fullName>
    </submittedName>
</protein>
<evidence type="ECO:0000313" key="9">
    <source>
        <dbReference type="Proteomes" id="UP000265614"/>
    </source>
</evidence>
<dbReference type="PROSITE" id="PS00062">
    <property type="entry name" value="ALDOKETO_REDUCTASE_2"/>
    <property type="match status" value="1"/>
</dbReference>
<evidence type="ECO:0000256" key="1">
    <source>
        <dbReference type="ARBA" id="ARBA00007905"/>
    </source>
</evidence>
<keyword evidence="2" id="KW-0521">NADP</keyword>
<reference evidence="8 9" key="1">
    <citation type="submission" date="2018-09" db="EMBL/GenBank/DDBJ databases">
        <title>YIM 75000 draft genome.</title>
        <authorList>
            <person name="Tang S."/>
            <person name="Feng Y."/>
        </authorList>
    </citation>
    <scope>NUCLEOTIDE SEQUENCE [LARGE SCALE GENOMIC DNA]</scope>
    <source>
        <strain evidence="8 9">YIM 75000</strain>
    </source>
</reference>
<dbReference type="OrthoDB" id="9804790at2"/>
<evidence type="ECO:0000256" key="2">
    <source>
        <dbReference type="ARBA" id="ARBA00022857"/>
    </source>
</evidence>
<dbReference type="SUPFAM" id="SSF51430">
    <property type="entry name" value="NAD(P)-linked oxidoreductase"/>
    <property type="match status" value="1"/>
</dbReference>
<dbReference type="PRINTS" id="PR00069">
    <property type="entry name" value="ALDKETRDTASE"/>
</dbReference>
<accession>A0A3A3ZFF8</accession>
<feature type="domain" description="NADP-dependent oxidoreductase" evidence="7">
    <location>
        <begin position="13"/>
        <end position="262"/>
    </location>
</feature>
<organism evidence="8 9">
    <name type="scientific">Vallicoccus soli</name>
    <dbReference type="NCBI Taxonomy" id="2339232"/>
    <lineage>
        <taxon>Bacteria</taxon>
        <taxon>Bacillati</taxon>
        <taxon>Actinomycetota</taxon>
        <taxon>Actinomycetes</taxon>
        <taxon>Motilibacterales</taxon>
        <taxon>Vallicoccaceae</taxon>
        <taxon>Vallicoccus</taxon>
    </lineage>
</organism>
<evidence type="ECO:0000259" key="7">
    <source>
        <dbReference type="Pfam" id="PF00248"/>
    </source>
</evidence>
<evidence type="ECO:0000256" key="5">
    <source>
        <dbReference type="PIRSR" id="PIRSR000097-2"/>
    </source>
</evidence>
<comment type="similarity">
    <text evidence="1">Belongs to the aldo/keto reductase family.</text>
</comment>
<dbReference type="PROSITE" id="PS00063">
    <property type="entry name" value="ALDOKETO_REDUCTASE_3"/>
    <property type="match status" value="1"/>
</dbReference>
<dbReference type="PIRSF" id="PIRSF000097">
    <property type="entry name" value="AKR"/>
    <property type="match status" value="1"/>
</dbReference>
<dbReference type="PROSITE" id="PS00798">
    <property type="entry name" value="ALDOKETO_REDUCTASE_1"/>
    <property type="match status" value="1"/>
</dbReference>
<dbReference type="Pfam" id="PF00248">
    <property type="entry name" value="Aldo_ket_red"/>
    <property type="match status" value="1"/>
</dbReference>
<evidence type="ECO:0000256" key="4">
    <source>
        <dbReference type="PIRSR" id="PIRSR000097-1"/>
    </source>
</evidence>
<dbReference type="EMBL" id="QZEZ01000008">
    <property type="protein sequence ID" value="RJK93821.1"/>
    <property type="molecule type" value="Genomic_DNA"/>
</dbReference>
<keyword evidence="3" id="KW-0560">Oxidoreductase</keyword>
<sequence>MPDVPYVTFNNGVGIPQLGYGVFQVDPAETERNVSLALEAGYRHIDTAAAYQNEEGVGKALSNAGLPRDEVFVTTKLWNADQGFDSTLRAFDTSMAKLGLDVLDLYLIHWPTPARDLYLDTWRAFERLYSEGRVRAVGVSNFQPNHLRRLFDETDVRPVINQVELHPYLAQDALRAFHDEHQVVTEAWSPLGQGGELMADPAVAAVAQAHDRTPAQVVLRWHVQRGTVVIPKSVTPERIRSNIAVFDFELSTEEMATLTGLDRGQRLGPDPDTMNVA</sequence>
<name>A0A3A3ZFF8_9ACTN</name>
<dbReference type="InterPro" id="IPR018170">
    <property type="entry name" value="Aldo/ket_reductase_CS"/>
</dbReference>
<feature type="binding site" evidence="5">
    <location>
        <position position="109"/>
    </location>
    <ligand>
        <name>substrate</name>
    </ligand>
</feature>
<dbReference type="AlphaFoldDB" id="A0A3A3ZFF8"/>
<dbReference type="InterPro" id="IPR036812">
    <property type="entry name" value="NAD(P)_OxRdtase_dom_sf"/>
</dbReference>